<protein>
    <submittedName>
        <fullName evidence="1">Uncharacterized protein</fullName>
    </submittedName>
</protein>
<keyword evidence="2" id="KW-1185">Reference proteome</keyword>
<accession>A0ABU6RFD7</accession>
<evidence type="ECO:0000313" key="1">
    <source>
        <dbReference type="EMBL" id="MED6122534.1"/>
    </source>
</evidence>
<organism evidence="1 2">
    <name type="scientific">Stylosanthes scabra</name>
    <dbReference type="NCBI Taxonomy" id="79078"/>
    <lineage>
        <taxon>Eukaryota</taxon>
        <taxon>Viridiplantae</taxon>
        <taxon>Streptophyta</taxon>
        <taxon>Embryophyta</taxon>
        <taxon>Tracheophyta</taxon>
        <taxon>Spermatophyta</taxon>
        <taxon>Magnoliopsida</taxon>
        <taxon>eudicotyledons</taxon>
        <taxon>Gunneridae</taxon>
        <taxon>Pentapetalae</taxon>
        <taxon>rosids</taxon>
        <taxon>fabids</taxon>
        <taxon>Fabales</taxon>
        <taxon>Fabaceae</taxon>
        <taxon>Papilionoideae</taxon>
        <taxon>50 kb inversion clade</taxon>
        <taxon>dalbergioids sensu lato</taxon>
        <taxon>Dalbergieae</taxon>
        <taxon>Pterocarpus clade</taxon>
        <taxon>Stylosanthes</taxon>
    </lineage>
</organism>
<name>A0ABU6RFD7_9FABA</name>
<sequence>MERSDVSTHHEAKKTTCSKVINEIRGSGGLTNAGIIEGRDVVLIKCLLSFEIETEEIQSRTLSNNLLLSLFNEVSPNGDIQGKYGKMLWVCQYTYGRRRLFGRLPRCGESRSCLIT</sequence>
<reference evidence="1 2" key="1">
    <citation type="journal article" date="2023" name="Plants (Basel)">
        <title>Bridging the Gap: Combining Genomics and Transcriptomics Approaches to Understand Stylosanthes scabra, an Orphan Legume from the Brazilian Caatinga.</title>
        <authorList>
            <person name="Ferreira-Neto J.R.C."/>
            <person name="da Silva M.D."/>
            <person name="Binneck E."/>
            <person name="de Melo N.F."/>
            <person name="da Silva R.H."/>
            <person name="de Melo A.L.T.M."/>
            <person name="Pandolfi V."/>
            <person name="Bustamante F.O."/>
            <person name="Brasileiro-Vidal A.C."/>
            <person name="Benko-Iseppon A.M."/>
        </authorList>
    </citation>
    <scope>NUCLEOTIDE SEQUENCE [LARGE SCALE GENOMIC DNA]</scope>
    <source>
        <tissue evidence="1">Leaves</tissue>
    </source>
</reference>
<dbReference type="Proteomes" id="UP001341840">
    <property type="component" value="Unassembled WGS sequence"/>
</dbReference>
<comment type="caution">
    <text evidence="1">The sequence shown here is derived from an EMBL/GenBank/DDBJ whole genome shotgun (WGS) entry which is preliminary data.</text>
</comment>
<proteinExistence type="predicted"/>
<dbReference type="EMBL" id="JASCZI010030429">
    <property type="protein sequence ID" value="MED6122534.1"/>
    <property type="molecule type" value="Genomic_DNA"/>
</dbReference>
<evidence type="ECO:0000313" key="2">
    <source>
        <dbReference type="Proteomes" id="UP001341840"/>
    </source>
</evidence>
<gene>
    <name evidence="1" type="ORF">PIB30_040690</name>
</gene>